<dbReference type="Pfam" id="PF13649">
    <property type="entry name" value="Methyltransf_25"/>
    <property type="match status" value="1"/>
</dbReference>
<dbReference type="KEGG" id="fap:GR316_11695"/>
<keyword evidence="2" id="KW-0808">Transferase</keyword>
<gene>
    <name evidence="2" type="ORF">GR316_11695</name>
</gene>
<dbReference type="EMBL" id="CP047290">
    <property type="protein sequence ID" value="QUS37048.1"/>
    <property type="molecule type" value="Genomic_DNA"/>
</dbReference>
<dbReference type="Proteomes" id="UP000679284">
    <property type="component" value="Plasmid unnamed1"/>
</dbReference>
<evidence type="ECO:0000313" key="3">
    <source>
        <dbReference type="Proteomes" id="UP000679284"/>
    </source>
</evidence>
<keyword evidence="2" id="KW-0489">Methyltransferase</keyword>
<sequence>MTARPDFSRRSDRAELMDGPCDYATFRGCLVDLARVNRLTLAYRPTLAFFERLRREGRLPQGRPLRVLDVGSGYGDMLRKVADWARGHGVPVALTGIDLNPFAARAAAEAAHSDPPITWRTGDALDLPESEPVDVVLTALVAHHLPDAALIRFLAWQDRTARIGWFVNDLHRHPLPYHAFGAGARMLRMHPFVQHDGPVSIARGFVRRDWQRLLAEAGVTGAEVEGWVPFRLCVAQVRGDDARL</sequence>
<protein>
    <submittedName>
        <fullName evidence="2">Methyltransferase domain-containing protein</fullName>
    </submittedName>
</protein>
<proteinExistence type="predicted"/>
<dbReference type="GO" id="GO:0008168">
    <property type="term" value="F:methyltransferase activity"/>
    <property type="evidence" value="ECO:0007669"/>
    <property type="project" value="UniProtKB-KW"/>
</dbReference>
<reference evidence="2" key="1">
    <citation type="submission" date="2020-01" db="EMBL/GenBank/DDBJ databases">
        <authorList>
            <person name="Yang Y."/>
            <person name="Kwon Y.M."/>
        </authorList>
    </citation>
    <scope>NUCLEOTIDE SEQUENCE</scope>
    <source>
        <strain evidence="2">PG104</strain>
        <plasmid evidence="2">unnamed1</plasmid>
    </source>
</reference>
<dbReference type="SUPFAM" id="SSF53335">
    <property type="entry name" value="S-adenosyl-L-methionine-dependent methyltransferases"/>
    <property type="match status" value="1"/>
</dbReference>
<dbReference type="PANTHER" id="PTHR43591">
    <property type="entry name" value="METHYLTRANSFERASE"/>
    <property type="match status" value="1"/>
</dbReference>
<accession>A0A8J8SLY9</accession>
<dbReference type="Gene3D" id="3.40.50.150">
    <property type="entry name" value="Vaccinia Virus protein VP39"/>
    <property type="match status" value="1"/>
</dbReference>
<dbReference type="InterPro" id="IPR041698">
    <property type="entry name" value="Methyltransf_25"/>
</dbReference>
<dbReference type="AlphaFoldDB" id="A0A8J8SLY9"/>
<evidence type="ECO:0000313" key="2">
    <source>
        <dbReference type="EMBL" id="QUS37048.1"/>
    </source>
</evidence>
<evidence type="ECO:0000259" key="1">
    <source>
        <dbReference type="Pfam" id="PF13649"/>
    </source>
</evidence>
<dbReference type="GO" id="GO:0032259">
    <property type="term" value="P:methylation"/>
    <property type="evidence" value="ECO:0007669"/>
    <property type="project" value="UniProtKB-KW"/>
</dbReference>
<dbReference type="CDD" id="cd02440">
    <property type="entry name" value="AdoMet_MTases"/>
    <property type="match status" value="1"/>
</dbReference>
<keyword evidence="3" id="KW-1185">Reference proteome</keyword>
<geneLocation type="plasmid" evidence="2 3">
    <name>unnamed1</name>
</geneLocation>
<dbReference type="InterPro" id="IPR029063">
    <property type="entry name" value="SAM-dependent_MTases_sf"/>
</dbReference>
<keyword evidence="2" id="KW-0614">Plasmid</keyword>
<feature type="domain" description="Methyltransferase" evidence="1">
    <location>
        <begin position="67"/>
        <end position="155"/>
    </location>
</feature>
<name>A0A8J8SLY9_9RHOB</name>
<organism evidence="2 3">
    <name type="scientific">Falsirhodobacter algicola</name>
    <dbReference type="NCBI Taxonomy" id="2692330"/>
    <lineage>
        <taxon>Bacteria</taxon>
        <taxon>Pseudomonadati</taxon>
        <taxon>Pseudomonadota</taxon>
        <taxon>Alphaproteobacteria</taxon>
        <taxon>Rhodobacterales</taxon>
        <taxon>Paracoccaceae</taxon>
        <taxon>Falsirhodobacter</taxon>
    </lineage>
</organism>
<dbReference type="RefSeq" id="WP_211785327.1">
    <property type="nucleotide sequence ID" value="NZ_CP047290.1"/>
</dbReference>